<keyword evidence="4" id="KW-1185">Reference proteome</keyword>
<dbReference type="Proteomes" id="UP000095284">
    <property type="component" value="Unplaced"/>
</dbReference>
<dbReference type="eggNOG" id="ENOG502SSWI">
    <property type="taxonomic scope" value="Eukaryota"/>
</dbReference>
<accession>A0A1I7SF11</accession>
<dbReference type="WBParaSite" id="BXY_1162200.1">
    <property type="protein sequence ID" value="BXY_1162200.1"/>
    <property type="gene ID" value="BXY_1162200"/>
</dbReference>
<keyword evidence="1" id="KW-0732">Signal</keyword>
<evidence type="ECO:0000313" key="5">
    <source>
        <dbReference type="WBParaSite" id="BXY_1162200.1"/>
    </source>
</evidence>
<protein>
    <submittedName>
        <fullName evidence="2">(pine wood nematode) hypothetical protein</fullName>
    </submittedName>
</protein>
<dbReference type="AlphaFoldDB" id="A0A1I7SF11"/>
<evidence type="ECO:0000313" key="2">
    <source>
        <dbReference type="EMBL" id="CAD5211657.1"/>
    </source>
</evidence>
<proteinExistence type="predicted"/>
<organism evidence="3 5">
    <name type="scientific">Bursaphelenchus xylophilus</name>
    <name type="common">Pinewood nematode worm</name>
    <name type="synonym">Aphelenchoides xylophilus</name>
    <dbReference type="NCBI Taxonomy" id="6326"/>
    <lineage>
        <taxon>Eukaryota</taxon>
        <taxon>Metazoa</taxon>
        <taxon>Ecdysozoa</taxon>
        <taxon>Nematoda</taxon>
        <taxon>Chromadorea</taxon>
        <taxon>Rhabditida</taxon>
        <taxon>Tylenchina</taxon>
        <taxon>Tylenchomorpha</taxon>
        <taxon>Aphelenchoidea</taxon>
        <taxon>Aphelenchoididae</taxon>
        <taxon>Bursaphelenchus</taxon>
    </lineage>
</organism>
<dbReference type="Proteomes" id="UP000582659">
    <property type="component" value="Unassembled WGS sequence"/>
</dbReference>
<gene>
    <name evidence="2" type="ORF">BXYJ_LOCUS2538</name>
</gene>
<dbReference type="Proteomes" id="UP000659654">
    <property type="component" value="Unassembled WGS sequence"/>
</dbReference>
<feature type="chain" id="PRO_5035359992" evidence="1">
    <location>
        <begin position="19"/>
        <end position="130"/>
    </location>
</feature>
<dbReference type="PANTHER" id="PTHR37427">
    <property type="entry name" value="PROTEIN CBG20963-RELATED"/>
    <property type="match status" value="1"/>
</dbReference>
<dbReference type="PANTHER" id="PTHR37427:SF2">
    <property type="entry name" value="SECRETED PROTEIN"/>
    <property type="match status" value="1"/>
</dbReference>
<feature type="signal peptide" evidence="1">
    <location>
        <begin position="1"/>
        <end position="18"/>
    </location>
</feature>
<dbReference type="EMBL" id="CAJFCV020000001">
    <property type="protein sequence ID" value="CAG9088838.1"/>
    <property type="molecule type" value="Genomic_DNA"/>
</dbReference>
<evidence type="ECO:0000256" key="1">
    <source>
        <dbReference type="SAM" id="SignalP"/>
    </source>
</evidence>
<sequence>MLKHAVIFLIATELLVECCQIELSLRSNTDYPFQFEAEVPSIKKKTDRTTMTKIGQQRKVKINGPSCSHKTWIFRTYKQTKDGKWVPAETHTAKLDGNGRALIAVNDAYIPVISDRIGVTCSEAVICARG</sequence>
<evidence type="ECO:0000313" key="3">
    <source>
        <dbReference type="Proteomes" id="UP000095284"/>
    </source>
</evidence>
<reference evidence="5" key="1">
    <citation type="submission" date="2016-11" db="UniProtKB">
        <authorList>
            <consortium name="WormBaseParasite"/>
        </authorList>
    </citation>
    <scope>IDENTIFICATION</scope>
</reference>
<evidence type="ECO:0000313" key="4">
    <source>
        <dbReference type="Proteomes" id="UP000659654"/>
    </source>
</evidence>
<reference evidence="2" key="2">
    <citation type="submission" date="2020-09" db="EMBL/GenBank/DDBJ databases">
        <authorList>
            <person name="Kikuchi T."/>
        </authorList>
    </citation>
    <scope>NUCLEOTIDE SEQUENCE</scope>
    <source>
        <strain evidence="2">Ka4C1</strain>
    </source>
</reference>
<name>A0A1I7SF11_BURXY</name>
<dbReference type="OrthoDB" id="5855843at2759"/>
<dbReference type="EMBL" id="CAJFDI010000001">
    <property type="protein sequence ID" value="CAD5211657.1"/>
    <property type="molecule type" value="Genomic_DNA"/>
</dbReference>